<dbReference type="InterPro" id="IPR001119">
    <property type="entry name" value="SLH_dom"/>
</dbReference>
<feature type="domain" description="SLH" evidence="2">
    <location>
        <begin position="97"/>
        <end position="160"/>
    </location>
</feature>
<proteinExistence type="predicted"/>
<feature type="domain" description="SLH" evidence="2">
    <location>
        <begin position="161"/>
        <end position="215"/>
    </location>
</feature>
<dbReference type="PANTHER" id="PTHR43308:SF5">
    <property type="entry name" value="S-LAYER PROTEIN _ PEPTIDOGLYCAN ENDO-BETA-N-ACETYLGLUCOSAMINIDASE"/>
    <property type="match status" value="1"/>
</dbReference>
<evidence type="ECO:0000313" key="3">
    <source>
        <dbReference type="EMBL" id="KGR86496.1"/>
    </source>
</evidence>
<dbReference type="eggNOG" id="COG0791">
    <property type="taxonomic scope" value="Bacteria"/>
</dbReference>
<evidence type="ECO:0000256" key="1">
    <source>
        <dbReference type="ARBA" id="ARBA00022729"/>
    </source>
</evidence>
<sequence length="215" mass="23195">MNRSKVIALAATASLMTASVIIPVSVDAHPGDGRSGSYKFKDVNEGYTHSSSIYKLANRQVIKGYKDGTFRPNEQVTRGQVASIITSILNINPINIPNPGFTDVTVANSHYNGIAALAKAGVLNGYGDKSFRPNAPLTRGQMAKVLVKAFQFKETASANTPFTDVNNSEYSNCINTLYELGITRGTSKSTFSPDIPVKRGQLASFVLRCEDISKK</sequence>
<dbReference type="PROSITE" id="PS51272">
    <property type="entry name" value="SLH"/>
    <property type="match status" value="3"/>
</dbReference>
<organism evidence="3 4">
    <name type="scientific">Lysinibacillus odysseyi 34hs-1 = NBRC 100172</name>
    <dbReference type="NCBI Taxonomy" id="1220589"/>
    <lineage>
        <taxon>Bacteria</taxon>
        <taxon>Bacillati</taxon>
        <taxon>Bacillota</taxon>
        <taxon>Bacilli</taxon>
        <taxon>Bacillales</taxon>
        <taxon>Bacillaceae</taxon>
        <taxon>Lysinibacillus</taxon>
    </lineage>
</organism>
<dbReference type="Pfam" id="PF00395">
    <property type="entry name" value="SLH"/>
    <property type="match status" value="3"/>
</dbReference>
<dbReference type="RefSeq" id="WP_052124737.1">
    <property type="nucleotide sequence ID" value="NZ_AVCX01000014.1"/>
</dbReference>
<evidence type="ECO:0000259" key="2">
    <source>
        <dbReference type="PROSITE" id="PS51272"/>
    </source>
</evidence>
<keyword evidence="4" id="KW-1185">Reference proteome</keyword>
<gene>
    <name evidence="3" type="ORF">CD32_06290</name>
</gene>
<name>A0A0A3IP44_9BACI</name>
<dbReference type="AlphaFoldDB" id="A0A0A3IP44"/>
<comment type="caution">
    <text evidence="3">The sequence shown here is derived from an EMBL/GenBank/DDBJ whole genome shotgun (WGS) entry which is preliminary data.</text>
</comment>
<dbReference type="PANTHER" id="PTHR43308">
    <property type="entry name" value="OUTER MEMBRANE PROTEIN ALPHA-RELATED"/>
    <property type="match status" value="1"/>
</dbReference>
<dbReference type="EMBL" id="JPVP01000051">
    <property type="protein sequence ID" value="KGR86496.1"/>
    <property type="molecule type" value="Genomic_DNA"/>
</dbReference>
<dbReference type="STRING" id="1220589.CD32_06290"/>
<reference evidence="3 4" key="1">
    <citation type="submission" date="2014-02" db="EMBL/GenBank/DDBJ databases">
        <title>Draft genome sequence of Lysinibacillus odysseyi NBRC 100172.</title>
        <authorList>
            <person name="Zhang F."/>
            <person name="Wang G."/>
            <person name="Zhang L."/>
        </authorList>
    </citation>
    <scope>NUCLEOTIDE SEQUENCE [LARGE SCALE GENOMIC DNA]</scope>
    <source>
        <strain evidence="3 4">NBRC 100172</strain>
    </source>
</reference>
<accession>A0A0A3IP44</accession>
<protein>
    <recommendedName>
        <fullName evidence="2">SLH domain-containing protein</fullName>
    </recommendedName>
</protein>
<dbReference type="Proteomes" id="UP000030437">
    <property type="component" value="Unassembled WGS sequence"/>
</dbReference>
<feature type="domain" description="SLH" evidence="2">
    <location>
        <begin position="36"/>
        <end position="95"/>
    </location>
</feature>
<dbReference type="InterPro" id="IPR051465">
    <property type="entry name" value="Cell_Envelope_Struct_Comp"/>
</dbReference>
<keyword evidence="1" id="KW-0732">Signal</keyword>
<evidence type="ECO:0000313" key="4">
    <source>
        <dbReference type="Proteomes" id="UP000030437"/>
    </source>
</evidence>